<dbReference type="InterPro" id="IPR009012">
    <property type="entry name" value="GrpE_head"/>
</dbReference>
<dbReference type="FunFam" id="2.30.22.10:FF:000001">
    <property type="entry name" value="Protein GrpE"/>
    <property type="match status" value="1"/>
</dbReference>
<evidence type="ECO:0000256" key="1">
    <source>
        <dbReference type="ARBA" id="ARBA00004496"/>
    </source>
</evidence>
<dbReference type="Gene3D" id="2.30.22.10">
    <property type="entry name" value="Head domain of nucleotide exchange factor GrpE"/>
    <property type="match status" value="1"/>
</dbReference>
<evidence type="ECO:0000256" key="4">
    <source>
        <dbReference type="ARBA" id="ARBA00022490"/>
    </source>
</evidence>
<comment type="similarity">
    <text evidence="2 8">Belongs to the GrpE family.</text>
</comment>
<dbReference type="Proteomes" id="UP001174909">
    <property type="component" value="Unassembled WGS sequence"/>
</dbReference>
<dbReference type="InterPro" id="IPR013805">
    <property type="entry name" value="GrpE_CC"/>
</dbReference>
<feature type="region of interest" description="Disordered" evidence="9">
    <location>
        <begin position="152"/>
        <end position="180"/>
    </location>
</feature>
<dbReference type="InterPro" id="IPR000740">
    <property type="entry name" value="GrpE"/>
</dbReference>
<keyword evidence="4" id="KW-0963">Cytoplasm</keyword>
<dbReference type="SUPFAM" id="SSF58014">
    <property type="entry name" value="Coiled-coil domain of nucleotide exchange factor GrpE"/>
    <property type="match status" value="1"/>
</dbReference>
<dbReference type="Pfam" id="PF01025">
    <property type="entry name" value="GrpE"/>
    <property type="match status" value="1"/>
</dbReference>
<dbReference type="EMBL" id="CASHTH010001529">
    <property type="protein sequence ID" value="CAI8016448.1"/>
    <property type="molecule type" value="Genomic_DNA"/>
</dbReference>
<dbReference type="CDD" id="cd00446">
    <property type="entry name" value="GrpE"/>
    <property type="match status" value="1"/>
</dbReference>
<evidence type="ECO:0000256" key="9">
    <source>
        <dbReference type="SAM" id="MobiDB-lite"/>
    </source>
</evidence>
<comment type="caution">
    <text evidence="10">The sequence shown here is derived from an EMBL/GenBank/DDBJ whole genome shotgun (WGS) entry which is preliminary data.</text>
</comment>
<evidence type="ECO:0000256" key="8">
    <source>
        <dbReference type="RuleBase" id="RU004478"/>
    </source>
</evidence>
<dbReference type="GO" id="GO:0000774">
    <property type="term" value="F:adenyl-nucleotide exchange factor activity"/>
    <property type="evidence" value="ECO:0007669"/>
    <property type="project" value="InterPro"/>
</dbReference>
<evidence type="ECO:0000313" key="11">
    <source>
        <dbReference type="Proteomes" id="UP001174909"/>
    </source>
</evidence>
<evidence type="ECO:0000313" key="10">
    <source>
        <dbReference type="EMBL" id="CAI8016448.1"/>
    </source>
</evidence>
<comment type="function">
    <text evidence="7">Essential component of the PAM complex, a complex required for the translocation of transit peptide-containing proteins from the inner membrane into the mitochondrial matrix in an ATP-dependent manner.</text>
</comment>
<proteinExistence type="inferred from homology"/>
<evidence type="ECO:0000256" key="3">
    <source>
        <dbReference type="ARBA" id="ARBA00011738"/>
    </source>
</evidence>
<accession>A0AA35WCL2</accession>
<dbReference type="GO" id="GO:0005759">
    <property type="term" value="C:mitochondrial matrix"/>
    <property type="evidence" value="ECO:0007669"/>
    <property type="project" value="UniProtKB-SubCell"/>
</dbReference>
<keyword evidence="11" id="KW-1185">Reference proteome</keyword>
<keyword evidence="5" id="KW-0346">Stress response</keyword>
<dbReference type="Gene3D" id="3.90.20.20">
    <property type="match status" value="1"/>
</dbReference>
<reference evidence="10" key="1">
    <citation type="submission" date="2023-03" db="EMBL/GenBank/DDBJ databases">
        <authorList>
            <person name="Steffen K."/>
            <person name="Cardenas P."/>
        </authorList>
    </citation>
    <scope>NUCLEOTIDE SEQUENCE</scope>
</reference>
<evidence type="ECO:0000256" key="7">
    <source>
        <dbReference type="RuleBase" id="RU000640"/>
    </source>
</evidence>
<dbReference type="PANTHER" id="PTHR21237">
    <property type="entry name" value="GRPE PROTEIN"/>
    <property type="match status" value="1"/>
</dbReference>
<dbReference type="GO" id="GO:0006457">
    <property type="term" value="P:protein folding"/>
    <property type="evidence" value="ECO:0007669"/>
    <property type="project" value="InterPro"/>
</dbReference>
<organism evidence="10 11">
    <name type="scientific">Geodia barretti</name>
    <name type="common">Barrett's horny sponge</name>
    <dbReference type="NCBI Taxonomy" id="519541"/>
    <lineage>
        <taxon>Eukaryota</taxon>
        <taxon>Metazoa</taxon>
        <taxon>Porifera</taxon>
        <taxon>Demospongiae</taxon>
        <taxon>Heteroscleromorpha</taxon>
        <taxon>Tetractinellida</taxon>
        <taxon>Astrophorina</taxon>
        <taxon>Geodiidae</taxon>
        <taxon>Geodia</taxon>
    </lineage>
</organism>
<dbReference type="HAMAP" id="MF_01151">
    <property type="entry name" value="GrpE"/>
    <property type="match status" value="1"/>
</dbReference>
<dbReference type="PROSITE" id="PS01071">
    <property type="entry name" value="GRPE"/>
    <property type="match status" value="1"/>
</dbReference>
<sequence>MVRRLRETQRSAILVAEMAALQDQFLRKQADFENFRRRLHRDKDEAIRYANTEVLLDLADVIDGLERAIQTGEDADVESLREGVSLIEKQLTGLLERKWGFCRFSSEGQPFDPERHQAIASEESDVYEVATVVEDYQRGYLLHERVVRPARVKVAQPQSGSNEDPAGARGDASADTKEGE</sequence>
<evidence type="ECO:0000256" key="2">
    <source>
        <dbReference type="ARBA" id="ARBA00009054"/>
    </source>
</evidence>
<dbReference type="PANTHER" id="PTHR21237:SF23">
    <property type="entry name" value="GRPE PROTEIN HOMOLOG, MITOCHONDRIAL"/>
    <property type="match status" value="1"/>
</dbReference>
<dbReference type="GO" id="GO:0051087">
    <property type="term" value="F:protein-folding chaperone binding"/>
    <property type="evidence" value="ECO:0007669"/>
    <property type="project" value="InterPro"/>
</dbReference>
<evidence type="ECO:0000256" key="6">
    <source>
        <dbReference type="ARBA" id="ARBA00023186"/>
    </source>
</evidence>
<keyword evidence="6 7" id="KW-0143">Chaperone</keyword>
<name>A0AA35WCL2_GEOBA</name>
<dbReference type="GO" id="GO:0042803">
    <property type="term" value="F:protein homodimerization activity"/>
    <property type="evidence" value="ECO:0007669"/>
    <property type="project" value="InterPro"/>
</dbReference>
<evidence type="ECO:0000256" key="5">
    <source>
        <dbReference type="ARBA" id="ARBA00023016"/>
    </source>
</evidence>
<protein>
    <recommendedName>
        <fullName evidence="7">GrpE protein homolog</fullName>
    </recommendedName>
</protein>
<comment type="subcellular location">
    <subcellularLocation>
        <location evidence="1">Cytoplasm</location>
    </subcellularLocation>
    <subcellularLocation>
        <location evidence="7">Mitochondrion matrix</location>
    </subcellularLocation>
</comment>
<dbReference type="AlphaFoldDB" id="A0AA35WCL2"/>
<comment type="subunit">
    <text evidence="3">Homodimer.</text>
</comment>
<dbReference type="PRINTS" id="PR00773">
    <property type="entry name" value="GRPEPROTEIN"/>
</dbReference>
<dbReference type="SUPFAM" id="SSF51064">
    <property type="entry name" value="Head domain of nucleotide exchange factor GrpE"/>
    <property type="match status" value="1"/>
</dbReference>
<keyword evidence="7" id="KW-0496">Mitochondrion</keyword>
<dbReference type="GO" id="GO:0051082">
    <property type="term" value="F:unfolded protein binding"/>
    <property type="evidence" value="ECO:0007669"/>
    <property type="project" value="TreeGrafter"/>
</dbReference>
<gene>
    <name evidence="10" type="ORF">GBAR_LOCUS10091</name>
</gene>